<comment type="caution">
    <text evidence="1">The sequence shown here is derived from an EMBL/GenBank/DDBJ whole genome shotgun (WGS) entry which is preliminary data.</text>
</comment>
<sequence>MDCRLKVRLHSNTLCGGLRRRHCSRRRLPSAVFPRSCVFHPRGCVDSVSLCVDTLQYIGDALNFYVSTHEEERCGEMLRKFSANCTNT</sequence>
<reference evidence="1" key="1">
    <citation type="submission" date="2017-07" db="EMBL/GenBank/DDBJ databases">
        <title>Taro Niue Genome Assembly and Annotation.</title>
        <authorList>
            <person name="Atibalentja N."/>
            <person name="Keating K."/>
            <person name="Fields C.J."/>
        </authorList>
    </citation>
    <scope>NUCLEOTIDE SEQUENCE</scope>
    <source>
        <strain evidence="1">Niue_2</strain>
        <tissue evidence="1">Leaf</tissue>
    </source>
</reference>
<protein>
    <submittedName>
        <fullName evidence="1">Uncharacterized protein</fullName>
    </submittedName>
</protein>
<gene>
    <name evidence="1" type="ORF">Taro_011790</name>
</gene>
<dbReference type="AlphaFoldDB" id="A0A843UDP1"/>
<organism evidence="1 2">
    <name type="scientific">Colocasia esculenta</name>
    <name type="common">Wild taro</name>
    <name type="synonym">Arum esculentum</name>
    <dbReference type="NCBI Taxonomy" id="4460"/>
    <lineage>
        <taxon>Eukaryota</taxon>
        <taxon>Viridiplantae</taxon>
        <taxon>Streptophyta</taxon>
        <taxon>Embryophyta</taxon>
        <taxon>Tracheophyta</taxon>
        <taxon>Spermatophyta</taxon>
        <taxon>Magnoliopsida</taxon>
        <taxon>Liliopsida</taxon>
        <taxon>Araceae</taxon>
        <taxon>Aroideae</taxon>
        <taxon>Colocasieae</taxon>
        <taxon>Colocasia</taxon>
    </lineage>
</organism>
<accession>A0A843UDP1</accession>
<name>A0A843UDP1_COLES</name>
<keyword evidence="2" id="KW-1185">Reference proteome</keyword>
<evidence type="ECO:0000313" key="1">
    <source>
        <dbReference type="EMBL" id="MQL79343.1"/>
    </source>
</evidence>
<evidence type="ECO:0000313" key="2">
    <source>
        <dbReference type="Proteomes" id="UP000652761"/>
    </source>
</evidence>
<proteinExistence type="predicted"/>
<dbReference type="Proteomes" id="UP000652761">
    <property type="component" value="Unassembled WGS sequence"/>
</dbReference>
<dbReference type="EMBL" id="NMUH01000450">
    <property type="protein sequence ID" value="MQL79343.1"/>
    <property type="molecule type" value="Genomic_DNA"/>
</dbReference>